<evidence type="ECO:0000313" key="2">
    <source>
        <dbReference type="WBParaSite" id="JU765_v2.g20229.t1"/>
    </source>
</evidence>
<reference evidence="2" key="1">
    <citation type="submission" date="2022-11" db="UniProtKB">
        <authorList>
            <consortium name="WormBaseParasite"/>
        </authorList>
    </citation>
    <scope>IDENTIFICATION</scope>
</reference>
<dbReference type="WBParaSite" id="JU765_v2.g20229.t1">
    <property type="protein sequence ID" value="JU765_v2.g20229.t1"/>
    <property type="gene ID" value="JU765_v2.g20229"/>
</dbReference>
<evidence type="ECO:0000313" key="1">
    <source>
        <dbReference type="Proteomes" id="UP000887576"/>
    </source>
</evidence>
<proteinExistence type="predicted"/>
<protein>
    <submittedName>
        <fullName evidence="2">CUB domain-containing protein</fullName>
    </submittedName>
</protein>
<name>A0AC34QXB8_9BILA</name>
<accession>A0AC34QXB8</accession>
<dbReference type="Proteomes" id="UP000887576">
    <property type="component" value="Unplaced"/>
</dbReference>
<sequence length="444" mass="50628">MGWRLLFYLCFFVKINGDLIFSNCKRAVFEKREGIFYSVGFPKPIEPPQCFVYHFQAPPEKHVQLTFETVEVPSSLGSKCLDFIRIYDAPKSNFIDENSKNYDEFCGKKSFGSNQDFVSAANHLFLVIQAEISRSVRINGSYQFLDSSKYQSDVQKLAPKTCEFRASALKGQIWSPNAPYFVPENLNWLNTSELRCEEMDHVASHVLVGSRMSKIFDFCGSEIPPPLMSAKNILTLEYVVKSNEGTRQPQPEDDFGFVIEYKFLTNWGNQPKETIVDQSKSCNFAFNSTVQKIGHFWSPNHPGFYPRNLDCEYVFHGKDGQIVVIHFEYFDVEGFGQCEDSTHSDFVLFSNYKTTDRTNRRYCGGMKPPGAIASESNYFRMLFRTNDIFDGTGFYGHYQFVDQQASQSNNVKLATASAPTATVQTAMLVALAGSMVSLHWPLWH</sequence>
<organism evidence="1 2">
    <name type="scientific">Panagrolaimus sp. JU765</name>
    <dbReference type="NCBI Taxonomy" id="591449"/>
    <lineage>
        <taxon>Eukaryota</taxon>
        <taxon>Metazoa</taxon>
        <taxon>Ecdysozoa</taxon>
        <taxon>Nematoda</taxon>
        <taxon>Chromadorea</taxon>
        <taxon>Rhabditida</taxon>
        <taxon>Tylenchina</taxon>
        <taxon>Panagrolaimomorpha</taxon>
        <taxon>Panagrolaimoidea</taxon>
        <taxon>Panagrolaimidae</taxon>
        <taxon>Panagrolaimus</taxon>
    </lineage>
</organism>